<dbReference type="Proteomes" id="UP000216021">
    <property type="component" value="Unassembled WGS sequence"/>
</dbReference>
<dbReference type="STRING" id="2034155.BMI79_14900"/>
<accession>A0A1S8CHC6</accession>
<dbReference type="InterPro" id="IPR008962">
    <property type="entry name" value="PapD-like_sf"/>
</dbReference>
<evidence type="ECO:0008006" key="11">
    <source>
        <dbReference type="Google" id="ProtNLM"/>
    </source>
</evidence>
<keyword evidence="5" id="KW-0574">Periplasm</keyword>
<evidence type="ECO:0000256" key="1">
    <source>
        <dbReference type="ARBA" id="ARBA00004418"/>
    </source>
</evidence>
<dbReference type="GO" id="GO:0030288">
    <property type="term" value="C:outer membrane-bounded periplasmic space"/>
    <property type="evidence" value="ECO:0007669"/>
    <property type="project" value="InterPro"/>
</dbReference>
<dbReference type="EMBL" id="MOXD01000008">
    <property type="protein sequence ID" value="OMQ21371.1"/>
    <property type="molecule type" value="Genomic_DNA"/>
</dbReference>
<keyword evidence="6" id="KW-0143">Chaperone</keyword>
<dbReference type="FunFam" id="2.60.40.10:FF:000458">
    <property type="entry name" value="Molecular chaperone FimC"/>
    <property type="match status" value="1"/>
</dbReference>
<dbReference type="InterPro" id="IPR036316">
    <property type="entry name" value="Pili_assmbl_chap_C_dom_sf"/>
</dbReference>
<protein>
    <recommendedName>
        <fullName evidence="11">Molecular chaperone</fullName>
    </recommendedName>
</protein>
<dbReference type="Pfam" id="PF00345">
    <property type="entry name" value="PapD_N"/>
    <property type="match status" value="1"/>
</dbReference>
<dbReference type="PRINTS" id="PR00969">
    <property type="entry name" value="CHAPERONPILI"/>
</dbReference>
<evidence type="ECO:0000259" key="7">
    <source>
        <dbReference type="Pfam" id="PF00345"/>
    </source>
</evidence>
<keyword evidence="10" id="KW-1185">Reference proteome</keyword>
<dbReference type="PANTHER" id="PTHR30251">
    <property type="entry name" value="PILUS ASSEMBLY CHAPERONE"/>
    <property type="match status" value="1"/>
</dbReference>
<evidence type="ECO:0000256" key="6">
    <source>
        <dbReference type="ARBA" id="ARBA00023186"/>
    </source>
</evidence>
<keyword evidence="4" id="KW-0732">Signal</keyword>
<dbReference type="SUPFAM" id="SSF49354">
    <property type="entry name" value="PapD-like"/>
    <property type="match status" value="1"/>
</dbReference>
<comment type="similarity">
    <text evidence="2">Belongs to the periplasmic pilus chaperone family.</text>
</comment>
<dbReference type="GO" id="GO:0071555">
    <property type="term" value="P:cell wall organization"/>
    <property type="evidence" value="ECO:0007669"/>
    <property type="project" value="InterPro"/>
</dbReference>
<dbReference type="PANTHER" id="PTHR30251:SF2">
    <property type="entry name" value="FIMBRIAL CHAPERONE YADV-RELATED"/>
    <property type="match status" value="1"/>
</dbReference>
<dbReference type="Gene3D" id="2.60.40.10">
    <property type="entry name" value="Immunoglobulins"/>
    <property type="match status" value="2"/>
</dbReference>
<dbReference type="PROSITE" id="PS51257">
    <property type="entry name" value="PROKAR_LIPOPROTEIN"/>
    <property type="match status" value="1"/>
</dbReference>
<organism evidence="9 10">
    <name type="scientific">Serratia oryzae</name>
    <dbReference type="NCBI Taxonomy" id="2034155"/>
    <lineage>
        <taxon>Bacteria</taxon>
        <taxon>Pseudomonadati</taxon>
        <taxon>Pseudomonadota</taxon>
        <taxon>Gammaproteobacteria</taxon>
        <taxon>Enterobacterales</taxon>
        <taxon>Yersiniaceae</taxon>
        <taxon>Serratia</taxon>
    </lineage>
</organism>
<evidence type="ECO:0000256" key="2">
    <source>
        <dbReference type="ARBA" id="ARBA00007399"/>
    </source>
</evidence>
<dbReference type="InterPro" id="IPR050643">
    <property type="entry name" value="Periplasmic_pilus_chap"/>
</dbReference>
<keyword evidence="3" id="KW-1029">Fimbrium biogenesis</keyword>
<evidence type="ECO:0000313" key="9">
    <source>
        <dbReference type="EMBL" id="OMQ21371.1"/>
    </source>
</evidence>
<comment type="caution">
    <text evidence="9">The sequence shown here is derived from an EMBL/GenBank/DDBJ whole genome shotgun (WGS) entry which is preliminary data.</text>
</comment>
<dbReference type="AlphaFoldDB" id="A0A1S8CHC6"/>
<evidence type="ECO:0000259" key="8">
    <source>
        <dbReference type="Pfam" id="PF02753"/>
    </source>
</evidence>
<dbReference type="InterPro" id="IPR016148">
    <property type="entry name" value="Pili_assmbl_chaperone_C"/>
</dbReference>
<feature type="domain" description="Pili assembly chaperone C-terminal" evidence="8">
    <location>
        <begin position="170"/>
        <end position="235"/>
    </location>
</feature>
<dbReference type="InterPro" id="IPR013783">
    <property type="entry name" value="Ig-like_fold"/>
</dbReference>
<proteinExistence type="inferred from homology"/>
<comment type="subcellular location">
    <subcellularLocation>
        <location evidence="1">Periplasm</location>
    </subcellularLocation>
</comment>
<dbReference type="InterPro" id="IPR016147">
    <property type="entry name" value="Pili_assmbl_chaperone_N"/>
</dbReference>
<dbReference type="Pfam" id="PF02753">
    <property type="entry name" value="PapD_C"/>
    <property type="match status" value="1"/>
</dbReference>
<gene>
    <name evidence="9" type="ORF">BMI79_14900</name>
</gene>
<sequence>MFFMERYWLSSLVLVAGLFSSCLHAGIVISGTRVIYPSNEKEVTLKLENKSRVPLLVQSWIDSGDANSSPEDSDVPFTIMPPVSRIEPNKAQTLRIAATPTANQATDRETLYWINVLEVPPQSKGDKNYLSIAYRNRLKVFYRPVTLKGLSPDVIGQVSWRLQGEKLIGKNPTPYYISYASVRLIGTAKAVMAGSNGGMIAPFSEQAFQIKRSGNTAGGLPNTITASAINDYGAFVEKTYPLTR</sequence>
<dbReference type="InterPro" id="IPR001829">
    <property type="entry name" value="Pili_assmbl_chaperone_bac"/>
</dbReference>
<evidence type="ECO:0000256" key="5">
    <source>
        <dbReference type="ARBA" id="ARBA00022764"/>
    </source>
</evidence>
<evidence type="ECO:0000256" key="3">
    <source>
        <dbReference type="ARBA" id="ARBA00022558"/>
    </source>
</evidence>
<evidence type="ECO:0000256" key="4">
    <source>
        <dbReference type="ARBA" id="ARBA00022729"/>
    </source>
</evidence>
<name>A0A1S8CHC6_9GAMM</name>
<evidence type="ECO:0000313" key="10">
    <source>
        <dbReference type="Proteomes" id="UP000216021"/>
    </source>
</evidence>
<dbReference type="SUPFAM" id="SSF49584">
    <property type="entry name" value="Periplasmic chaperone C-domain"/>
    <property type="match status" value="1"/>
</dbReference>
<feature type="domain" description="Pili assembly chaperone N-terminal" evidence="7">
    <location>
        <begin position="26"/>
        <end position="147"/>
    </location>
</feature>
<reference evidence="9 10" key="1">
    <citation type="submission" date="2016-11" db="EMBL/GenBank/DDBJ databases">
        <title>Rahnella oryzae sp. nov., isolated from rice root.</title>
        <authorList>
            <person name="Zhang X.-X."/>
            <person name="Zhang J."/>
        </authorList>
    </citation>
    <scope>NUCLEOTIDE SEQUENCE [LARGE SCALE GENOMIC DNA]</scope>
    <source>
        <strain evidence="9 10">J11-6</strain>
    </source>
</reference>